<gene>
    <name evidence="2" type="ORF">ACFQE9_10725</name>
</gene>
<proteinExistence type="predicted"/>
<dbReference type="PANTHER" id="PTHR40700:SF1">
    <property type="entry name" value="DUF63 DOMAIN-CONTAINING PROTEIN"/>
    <property type="match status" value="1"/>
</dbReference>
<comment type="caution">
    <text evidence="2">The sequence shown here is derived from an EMBL/GenBank/DDBJ whole genome shotgun (WGS) entry which is preliminary data.</text>
</comment>
<feature type="transmembrane region" description="Helical" evidence="1">
    <location>
        <begin position="15"/>
        <end position="35"/>
    </location>
</feature>
<feature type="transmembrane region" description="Helical" evidence="1">
    <location>
        <begin position="268"/>
        <end position="287"/>
    </location>
</feature>
<feature type="transmembrane region" description="Helical" evidence="1">
    <location>
        <begin position="100"/>
        <end position="117"/>
    </location>
</feature>
<name>A0ABD5UU97_9EURY</name>
<dbReference type="InterPro" id="IPR002749">
    <property type="entry name" value="DUF63"/>
</dbReference>
<feature type="transmembrane region" description="Helical" evidence="1">
    <location>
        <begin position="166"/>
        <end position="194"/>
    </location>
</feature>
<dbReference type="AlphaFoldDB" id="A0ABD5UU97"/>
<accession>A0ABD5UU97</accession>
<dbReference type="Proteomes" id="UP001596296">
    <property type="component" value="Unassembled WGS sequence"/>
</dbReference>
<keyword evidence="3" id="KW-1185">Reference proteome</keyword>
<keyword evidence="1" id="KW-0812">Transmembrane</keyword>
<evidence type="ECO:0000313" key="3">
    <source>
        <dbReference type="Proteomes" id="UP001596296"/>
    </source>
</evidence>
<protein>
    <submittedName>
        <fullName evidence="2">DUF63 family protein</fullName>
    </submittedName>
</protein>
<dbReference type="PANTHER" id="PTHR40700">
    <property type="entry name" value="HYPOTHETICAL MEMBRANE PROTEIN, CONSERVED, DUF63 FAMILY"/>
    <property type="match status" value="1"/>
</dbReference>
<keyword evidence="1" id="KW-1133">Transmembrane helix</keyword>
<sequence>MSLSIAERIESSPEAAWVATVVSLAAALAAGAVLFPRYVYDRFLWRYFWGPVAADGEGAECAVRHADGGVEYLYSSAACSDAAATADAVVASPGYTTVSTVSYVVVLLIALVGVLFLLQRLEIGEEKRFFFALFPFVLLGGALRTIEDAGVAALGARGEHLIPDPWTALFISPFIYVTVFLVTLACVLLAYALADWGLAEDYAKPLFAMGSIAVAASIGYLAYLAITVDFVTFRVSILALTLVVATASTAVTWLLIGRFAPSVNDGTGYIGLVVIWGHAIDGTANVIGLDWMPALVGAPNLVPKHVLNAAIIRWTGRLLPESVLAVTGDAWPFLPVKLAAATFVVWVFNDEMFEESPRYTVLLMVTVLAVGLGPGTRDVLRATFGV</sequence>
<keyword evidence="1" id="KW-0472">Membrane</keyword>
<feature type="transmembrane region" description="Helical" evidence="1">
    <location>
        <begin position="206"/>
        <end position="226"/>
    </location>
</feature>
<reference evidence="2 3" key="1">
    <citation type="journal article" date="2019" name="Int. J. Syst. Evol. Microbiol.">
        <title>The Global Catalogue of Microorganisms (GCM) 10K type strain sequencing project: providing services to taxonomists for standard genome sequencing and annotation.</title>
        <authorList>
            <consortium name="The Broad Institute Genomics Platform"/>
            <consortium name="The Broad Institute Genome Sequencing Center for Infectious Disease"/>
            <person name="Wu L."/>
            <person name="Ma J."/>
        </authorList>
    </citation>
    <scope>NUCLEOTIDE SEQUENCE [LARGE SCALE GENOMIC DNA]</scope>
    <source>
        <strain evidence="2 3">SKJ47</strain>
    </source>
</reference>
<evidence type="ECO:0000256" key="1">
    <source>
        <dbReference type="SAM" id="Phobius"/>
    </source>
</evidence>
<dbReference type="RefSeq" id="WP_379744261.1">
    <property type="nucleotide sequence ID" value="NZ_JBHSVN010000001.1"/>
</dbReference>
<organism evidence="2 3">
    <name type="scientific">Halopenitus salinus</name>
    <dbReference type="NCBI Taxonomy" id="1198295"/>
    <lineage>
        <taxon>Archaea</taxon>
        <taxon>Methanobacteriati</taxon>
        <taxon>Methanobacteriota</taxon>
        <taxon>Stenosarchaea group</taxon>
        <taxon>Halobacteria</taxon>
        <taxon>Halobacteriales</taxon>
        <taxon>Haloferacaceae</taxon>
        <taxon>Halopenitus</taxon>
    </lineage>
</organism>
<dbReference type="Pfam" id="PF01889">
    <property type="entry name" value="DUF63"/>
    <property type="match status" value="1"/>
</dbReference>
<dbReference type="EMBL" id="JBHSXL010000009">
    <property type="protein sequence ID" value="MFC6893072.1"/>
    <property type="molecule type" value="Genomic_DNA"/>
</dbReference>
<evidence type="ECO:0000313" key="2">
    <source>
        <dbReference type="EMBL" id="MFC6893072.1"/>
    </source>
</evidence>
<feature type="transmembrane region" description="Helical" evidence="1">
    <location>
        <begin position="232"/>
        <end position="256"/>
    </location>
</feature>